<evidence type="ECO:0000259" key="4">
    <source>
        <dbReference type="Pfam" id="PF13458"/>
    </source>
</evidence>
<evidence type="ECO:0000256" key="1">
    <source>
        <dbReference type="ARBA" id="ARBA00010062"/>
    </source>
</evidence>
<dbReference type="CDD" id="cd19984">
    <property type="entry name" value="PBP1_ABC_ligand_binding-like"/>
    <property type="match status" value="1"/>
</dbReference>
<name>A0A139X909_9CYAN</name>
<dbReference type="OrthoDB" id="7337537at2"/>
<dbReference type="Pfam" id="PF13458">
    <property type="entry name" value="Peripla_BP_6"/>
    <property type="match status" value="1"/>
</dbReference>
<comment type="caution">
    <text evidence="5">The sequence shown here is derived from an EMBL/GenBank/DDBJ whole genome shotgun (WGS) entry which is preliminary data.</text>
</comment>
<comment type="similarity">
    <text evidence="1">Belongs to the leucine-binding protein family.</text>
</comment>
<accession>A0A139X909</accession>
<dbReference type="InterPro" id="IPR051010">
    <property type="entry name" value="BCAA_transport"/>
</dbReference>
<dbReference type="STRING" id="128403.WA1_03665"/>
<dbReference type="InterPro" id="IPR028081">
    <property type="entry name" value="Leu-bd"/>
</dbReference>
<sequence length="383" mass="41756">MKRRLLIRTILFSSSVLLVTVTSCTSINNQSSSYQPPEIKIGVLFPLTGDAASYGEKGKKAIELAMEEINAKEVKKAKAIFEDSRAEPKTGVTATQKLIDVDKVPVIVGDIVSAVTLAIAPIAEKNQVVVLAPTSSAPAITNAGEYIYRIWPSDLVEGTRIAELATQRGFKSVAILHLNNDYGLAIANIFQKTFEQKGGHVILKEGYLDKATDFRPVLSKVASLKPNVVYVAGYFADTARILKQSRELGIQSQFLGTTAIEDDEFIKLAGNAAEGITYPLATGFDPTIIKNPKVDNFVNSFEKKYKYKPGWVEGHSYDAFMMAYQAANSSDGQVTGTSIKNYFSTRKSYEGVTGKIVFDKNGDVVKPVVFKTIQKGKFVAIGK</sequence>
<dbReference type="RefSeq" id="WP_017741573.1">
    <property type="nucleotide sequence ID" value="NZ_KQ976354.1"/>
</dbReference>
<dbReference type="InterPro" id="IPR028082">
    <property type="entry name" value="Peripla_BP_I"/>
</dbReference>
<dbReference type="PROSITE" id="PS51257">
    <property type="entry name" value="PROKAR_LIPOPROTEIN"/>
    <property type="match status" value="1"/>
</dbReference>
<feature type="domain" description="Leucine-binding protein" evidence="4">
    <location>
        <begin position="38"/>
        <end position="375"/>
    </location>
</feature>
<feature type="chain" id="PRO_5007300604" description="Leucine-binding protein domain-containing protein" evidence="3">
    <location>
        <begin position="19"/>
        <end position="383"/>
    </location>
</feature>
<evidence type="ECO:0000256" key="2">
    <source>
        <dbReference type="ARBA" id="ARBA00022729"/>
    </source>
</evidence>
<dbReference type="EMBL" id="ANNX02000023">
    <property type="protein sequence ID" value="KYC41194.1"/>
    <property type="molecule type" value="Genomic_DNA"/>
</dbReference>
<dbReference type="PANTHER" id="PTHR30483">
    <property type="entry name" value="LEUCINE-SPECIFIC-BINDING PROTEIN"/>
    <property type="match status" value="1"/>
</dbReference>
<dbReference type="Gene3D" id="3.40.50.2300">
    <property type="match status" value="2"/>
</dbReference>
<dbReference type="Proteomes" id="UP000076925">
    <property type="component" value="Unassembled WGS sequence"/>
</dbReference>
<feature type="signal peptide" evidence="3">
    <location>
        <begin position="1"/>
        <end position="18"/>
    </location>
</feature>
<dbReference type="PANTHER" id="PTHR30483:SF6">
    <property type="entry name" value="PERIPLASMIC BINDING PROTEIN OF ABC TRANSPORTER FOR NATURAL AMINO ACIDS"/>
    <property type="match status" value="1"/>
</dbReference>
<dbReference type="AlphaFoldDB" id="A0A139X909"/>
<reference evidence="5 6" key="1">
    <citation type="journal article" date="2013" name="Genome Biol. Evol.">
        <title>Genomes of Stigonematalean cyanobacteria (subsection V) and the evolution of oxygenic photosynthesis from prokaryotes to plastids.</title>
        <authorList>
            <person name="Dagan T."/>
            <person name="Roettger M."/>
            <person name="Stucken K."/>
            <person name="Landan G."/>
            <person name="Koch R."/>
            <person name="Major P."/>
            <person name="Gould S.B."/>
            <person name="Goremykin V.V."/>
            <person name="Rippka R."/>
            <person name="Tandeau de Marsac N."/>
            <person name="Gugger M."/>
            <person name="Lockhart P.J."/>
            <person name="Allen J.F."/>
            <person name="Brune I."/>
            <person name="Maus I."/>
            <person name="Puhler A."/>
            <person name="Martin W.F."/>
        </authorList>
    </citation>
    <scope>NUCLEOTIDE SEQUENCE [LARGE SCALE GENOMIC DNA]</scope>
    <source>
        <strain evidence="5 6">PCC 7110</strain>
    </source>
</reference>
<evidence type="ECO:0000256" key="3">
    <source>
        <dbReference type="SAM" id="SignalP"/>
    </source>
</evidence>
<evidence type="ECO:0000313" key="6">
    <source>
        <dbReference type="Proteomes" id="UP000076925"/>
    </source>
</evidence>
<keyword evidence="2 3" id="KW-0732">Signal</keyword>
<evidence type="ECO:0000313" key="5">
    <source>
        <dbReference type="EMBL" id="KYC41194.1"/>
    </source>
</evidence>
<gene>
    <name evidence="5" type="ORF">WA1_03665</name>
</gene>
<proteinExistence type="inferred from homology"/>
<dbReference type="SUPFAM" id="SSF53822">
    <property type="entry name" value="Periplasmic binding protein-like I"/>
    <property type="match status" value="1"/>
</dbReference>
<keyword evidence="6" id="KW-1185">Reference proteome</keyword>
<protein>
    <recommendedName>
        <fullName evidence="4">Leucine-binding protein domain-containing protein</fullName>
    </recommendedName>
</protein>
<organism evidence="5 6">
    <name type="scientific">Scytonema hofmannii PCC 7110</name>
    <dbReference type="NCBI Taxonomy" id="128403"/>
    <lineage>
        <taxon>Bacteria</taxon>
        <taxon>Bacillati</taxon>
        <taxon>Cyanobacteriota</taxon>
        <taxon>Cyanophyceae</taxon>
        <taxon>Nostocales</taxon>
        <taxon>Scytonemataceae</taxon>
        <taxon>Scytonema</taxon>
    </lineage>
</organism>